<reference evidence="1" key="2">
    <citation type="journal article" date="2015" name="Fish Shellfish Immunol.">
        <title>Early steps in the European eel (Anguilla anguilla)-Vibrio vulnificus interaction in the gills: Role of the RtxA13 toxin.</title>
        <authorList>
            <person name="Callol A."/>
            <person name="Pajuelo D."/>
            <person name="Ebbesson L."/>
            <person name="Teles M."/>
            <person name="MacKenzie S."/>
            <person name="Amaro C."/>
        </authorList>
    </citation>
    <scope>NUCLEOTIDE SEQUENCE</scope>
</reference>
<accession>A0A0E9TSI8</accession>
<dbReference type="AlphaFoldDB" id="A0A0E9TSI8"/>
<evidence type="ECO:0000313" key="1">
    <source>
        <dbReference type="EMBL" id="JAH55703.1"/>
    </source>
</evidence>
<dbReference type="EMBL" id="GBXM01052874">
    <property type="protein sequence ID" value="JAH55703.1"/>
    <property type="molecule type" value="Transcribed_RNA"/>
</dbReference>
<protein>
    <submittedName>
        <fullName evidence="1">Uncharacterized protein</fullName>
    </submittedName>
</protein>
<sequence>MDGAKPRQILRRTCFTFRIPNRIMAPKHKSKLQSKRL</sequence>
<name>A0A0E9TSI8_ANGAN</name>
<organism evidence="1">
    <name type="scientific">Anguilla anguilla</name>
    <name type="common">European freshwater eel</name>
    <name type="synonym">Muraena anguilla</name>
    <dbReference type="NCBI Taxonomy" id="7936"/>
    <lineage>
        <taxon>Eukaryota</taxon>
        <taxon>Metazoa</taxon>
        <taxon>Chordata</taxon>
        <taxon>Craniata</taxon>
        <taxon>Vertebrata</taxon>
        <taxon>Euteleostomi</taxon>
        <taxon>Actinopterygii</taxon>
        <taxon>Neopterygii</taxon>
        <taxon>Teleostei</taxon>
        <taxon>Anguilliformes</taxon>
        <taxon>Anguillidae</taxon>
        <taxon>Anguilla</taxon>
    </lineage>
</organism>
<reference evidence="1" key="1">
    <citation type="submission" date="2014-11" db="EMBL/GenBank/DDBJ databases">
        <authorList>
            <person name="Amaro Gonzalez C."/>
        </authorList>
    </citation>
    <scope>NUCLEOTIDE SEQUENCE</scope>
</reference>
<proteinExistence type="predicted"/>